<dbReference type="EC" id="2.3.2.27" evidence="5"/>
<dbReference type="Pfam" id="PF25563">
    <property type="entry name" value="TPR_SYVN1_N"/>
    <property type="match status" value="1"/>
</dbReference>
<feature type="compositionally biased region" description="Basic and acidic residues" evidence="16">
    <location>
        <begin position="585"/>
        <end position="597"/>
    </location>
</feature>
<dbReference type="Proteomes" id="UP001308179">
    <property type="component" value="Unassembled WGS sequence"/>
</dbReference>
<feature type="region of interest" description="Disordered" evidence="16">
    <location>
        <begin position="190"/>
        <end position="219"/>
    </location>
</feature>
<feature type="region of interest" description="Disordered" evidence="16">
    <location>
        <begin position="424"/>
        <end position="597"/>
    </location>
</feature>
<comment type="similarity">
    <text evidence="4">Belongs to the HRD1 family.</text>
</comment>
<dbReference type="Pfam" id="PF13639">
    <property type="entry name" value="zf-RING_2"/>
    <property type="match status" value="1"/>
</dbReference>
<comment type="pathway">
    <text evidence="3">Protein modification; protein ubiquitination.</text>
</comment>
<keyword evidence="19" id="KW-0012">Acyltransferase</keyword>
<dbReference type="Gene3D" id="3.30.40.10">
    <property type="entry name" value="Zinc/RING finger domain, C3HC4 (zinc finger)"/>
    <property type="match status" value="1"/>
</dbReference>
<feature type="compositionally biased region" description="Low complexity" evidence="16">
    <location>
        <begin position="493"/>
        <end position="503"/>
    </location>
</feature>
<evidence type="ECO:0000256" key="1">
    <source>
        <dbReference type="ARBA" id="ARBA00000900"/>
    </source>
</evidence>
<keyword evidence="20" id="KW-1185">Reference proteome</keyword>
<dbReference type="InterPro" id="IPR058051">
    <property type="entry name" value="Znf_RING_synoviolin"/>
</dbReference>
<keyword evidence="12" id="KW-0862">Zinc</keyword>
<dbReference type="EMBL" id="JAVRRR010000192">
    <property type="protein sequence ID" value="KAK5144851.1"/>
    <property type="molecule type" value="Genomic_DNA"/>
</dbReference>
<proteinExistence type="inferred from homology"/>
<evidence type="ECO:0000313" key="20">
    <source>
        <dbReference type="Proteomes" id="UP001308179"/>
    </source>
</evidence>
<evidence type="ECO:0000256" key="11">
    <source>
        <dbReference type="ARBA" id="ARBA00022824"/>
    </source>
</evidence>
<dbReference type="SUPFAM" id="SSF57850">
    <property type="entry name" value="RING/U-box"/>
    <property type="match status" value="1"/>
</dbReference>
<dbReference type="InterPro" id="IPR050731">
    <property type="entry name" value="HRD1_E3_ubiq-ligases"/>
</dbReference>
<feature type="region of interest" description="Disordered" evidence="16">
    <location>
        <begin position="126"/>
        <end position="147"/>
    </location>
</feature>
<evidence type="ECO:0000313" key="19">
    <source>
        <dbReference type="EMBL" id="KAK5144851.1"/>
    </source>
</evidence>
<gene>
    <name evidence="19" type="primary">HRD1</name>
    <name evidence="19" type="ORF">LTR32_003291</name>
</gene>
<keyword evidence="9 15" id="KW-0863">Zinc-finger</keyword>
<comment type="caution">
    <text evidence="19">The sequence shown here is derived from an EMBL/GenBank/DDBJ whole genome shotgun (WGS) entry which is preliminary data.</text>
</comment>
<comment type="catalytic activity">
    <reaction evidence="1">
        <text>S-ubiquitinyl-[E2 ubiquitin-conjugating enzyme]-L-cysteine + [acceptor protein]-L-lysine = [E2 ubiquitin-conjugating enzyme]-L-cysteine + N(6)-ubiquitinyl-[acceptor protein]-L-lysine.</text>
        <dbReference type="EC" id="2.3.2.27"/>
    </reaction>
</comment>
<name>A0ABR0L7V9_9PEZI</name>
<evidence type="ECO:0000256" key="13">
    <source>
        <dbReference type="ARBA" id="ARBA00022989"/>
    </source>
</evidence>
<evidence type="ECO:0000256" key="4">
    <source>
        <dbReference type="ARBA" id="ARBA00010089"/>
    </source>
</evidence>
<evidence type="ECO:0000256" key="7">
    <source>
        <dbReference type="ARBA" id="ARBA00022692"/>
    </source>
</evidence>
<evidence type="ECO:0000256" key="5">
    <source>
        <dbReference type="ARBA" id="ARBA00012483"/>
    </source>
</evidence>
<feature type="domain" description="RING-type" evidence="18">
    <location>
        <begin position="156"/>
        <end position="181"/>
    </location>
</feature>
<accession>A0ABR0L7V9</accession>
<comment type="subcellular location">
    <subcellularLocation>
        <location evidence="2">Endoplasmic reticulum membrane</location>
        <topology evidence="2">Multi-pass membrane protein</topology>
    </subcellularLocation>
</comment>
<keyword evidence="11" id="KW-0256">Endoplasmic reticulum</keyword>
<evidence type="ECO:0000256" key="12">
    <source>
        <dbReference type="ARBA" id="ARBA00022833"/>
    </source>
</evidence>
<keyword evidence="8" id="KW-0479">Metal-binding</keyword>
<evidence type="ECO:0000256" key="10">
    <source>
        <dbReference type="ARBA" id="ARBA00022786"/>
    </source>
</evidence>
<keyword evidence="14 17" id="KW-0472">Membrane</keyword>
<feature type="compositionally biased region" description="Polar residues" evidence="16">
    <location>
        <begin position="540"/>
        <end position="551"/>
    </location>
</feature>
<dbReference type="InterPro" id="IPR001841">
    <property type="entry name" value="Znf_RING"/>
</dbReference>
<protein>
    <recommendedName>
        <fullName evidence="5">RING-type E3 ubiquitin transferase</fullName>
        <ecNumber evidence="5">2.3.2.27</ecNumber>
    </recommendedName>
</protein>
<feature type="compositionally biased region" description="Low complexity" evidence="16">
    <location>
        <begin position="128"/>
        <end position="138"/>
    </location>
</feature>
<dbReference type="CDD" id="cd16479">
    <property type="entry name" value="RING-H2_synoviolin"/>
    <property type="match status" value="1"/>
</dbReference>
<dbReference type="PROSITE" id="PS51257">
    <property type="entry name" value="PROKAR_LIPOPROTEIN"/>
    <property type="match status" value="1"/>
</dbReference>
<dbReference type="InterPro" id="IPR057992">
    <property type="entry name" value="TPR_SYVN1_N"/>
</dbReference>
<dbReference type="InterPro" id="IPR013083">
    <property type="entry name" value="Znf_RING/FYVE/PHD"/>
</dbReference>
<evidence type="ECO:0000256" key="16">
    <source>
        <dbReference type="SAM" id="MobiDB-lite"/>
    </source>
</evidence>
<feature type="compositionally biased region" description="Low complexity" evidence="16">
    <location>
        <begin position="190"/>
        <end position="209"/>
    </location>
</feature>
<feature type="compositionally biased region" description="Low complexity" evidence="16">
    <location>
        <begin position="510"/>
        <end position="524"/>
    </location>
</feature>
<dbReference type="GO" id="GO:0061630">
    <property type="term" value="F:ubiquitin protein ligase activity"/>
    <property type="evidence" value="ECO:0007669"/>
    <property type="project" value="UniProtKB-EC"/>
</dbReference>
<reference evidence="19 20" key="1">
    <citation type="submission" date="2023-08" db="EMBL/GenBank/DDBJ databases">
        <title>Black Yeasts Isolated from many extreme environments.</title>
        <authorList>
            <person name="Coleine C."/>
            <person name="Stajich J.E."/>
            <person name="Selbmann L."/>
        </authorList>
    </citation>
    <scope>NUCLEOTIDE SEQUENCE [LARGE SCALE GENOMIC DNA]</scope>
    <source>
        <strain evidence="19 20">CCFEE 5386</strain>
    </source>
</reference>
<evidence type="ECO:0000256" key="8">
    <source>
        <dbReference type="ARBA" id="ARBA00022723"/>
    </source>
</evidence>
<evidence type="ECO:0000256" key="9">
    <source>
        <dbReference type="ARBA" id="ARBA00022771"/>
    </source>
</evidence>
<evidence type="ECO:0000256" key="3">
    <source>
        <dbReference type="ARBA" id="ARBA00004906"/>
    </source>
</evidence>
<evidence type="ECO:0000259" key="18">
    <source>
        <dbReference type="PROSITE" id="PS50089"/>
    </source>
</evidence>
<evidence type="ECO:0000256" key="6">
    <source>
        <dbReference type="ARBA" id="ARBA00022679"/>
    </source>
</evidence>
<evidence type="ECO:0000256" key="15">
    <source>
        <dbReference type="PROSITE-ProRule" id="PRU00175"/>
    </source>
</evidence>
<dbReference type="PROSITE" id="PS50089">
    <property type="entry name" value="ZF_RING_2"/>
    <property type="match status" value="1"/>
</dbReference>
<feature type="compositionally biased region" description="Polar residues" evidence="16">
    <location>
        <begin position="449"/>
        <end position="470"/>
    </location>
</feature>
<evidence type="ECO:0000256" key="2">
    <source>
        <dbReference type="ARBA" id="ARBA00004477"/>
    </source>
</evidence>
<feature type="compositionally biased region" description="Low complexity" evidence="16">
    <location>
        <begin position="424"/>
        <end position="445"/>
    </location>
</feature>
<keyword evidence="10" id="KW-0833">Ubl conjugation pathway</keyword>
<feature type="transmembrane region" description="Helical" evidence="17">
    <location>
        <begin position="38"/>
        <end position="61"/>
    </location>
</feature>
<keyword evidence="13 17" id="KW-1133">Transmembrane helix</keyword>
<keyword evidence="6 19" id="KW-0808">Transferase</keyword>
<keyword evidence="7 17" id="KW-0812">Transmembrane</keyword>
<sequence>MVRLGFYAGASTAAAAACLLKAFHQRPNFYSATVYLSQSNACLLILTNLLIVLACSTFYALQRILYGPLRPIEIEQLSEKAWYAVLDTLLAMPSFREDVGGWLLCMFVLLLAGKVWGWIGEGRPAQPPAQAAEGQQAPAPAPAPARKDEGLRAKKLPCGHILHLRCLKAWLERQQVCPTCRRPVIQPTEAAPAGQPAVPGAPGVNAAPGGQPGQNGRPARLGRARIFNFGPLRIGFMNGPDNQIQNVINQIRNQPLVDANGAPVAGALQQGPNHLGLQVPYLNAPDQQAGVGAAGGPRASVPTQIQMLQLEQRLMQELHNLGIEQQQLGTLRLMEAELARLRAQHLPTQQPIGTVMAAQRQAVQMAPGFLPVFAPQPQQQVLQGIPQQQMGSGHEHLPQGMVLPAGWTVMPLQRTNALPGVHVQPAQAQPSAQTSQPPTQTTNNASVARESSATTAPPVTSQSAPQQTSGGPRDESGSPLFVPTDRTTAVHVTESTPTPITTTAPPPASPSAQSAPQQPSSQQQRKNKTPWTAQDGWSFVGQNGDSATNGSLVEGSSAPAPSAVESHEPETGLQSSSSSGKGKGRAVEVKEAPEKEF</sequence>
<evidence type="ECO:0000256" key="14">
    <source>
        <dbReference type="ARBA" id="ARBA00023136"/>
    </source>
</evidence>
<dbReference type="PANTHER" id="PTHR22763">
    <property type="entry name" value="RING ZINC FINGER PROTEIN"/>
    <property type="match status" value="1"/>
</dbReference>
<organism evidence="19 20">
    <name type="scientific">Rachicladosporium monterosium</name>
    <dbReference type="NCBI Taxonomy" id="1507873"/>
    <lineage>
        <taxon>Eukaryota</taxon>
        <taxon>Fungi</taxon>
        <taxon>Dikarya</taxon>
        <taxon>Ascomycota</taxon>
        <taxon>Pezizomycotina</taxon>
        <taxon>Dothideomycetes</taxon>
        <taxon>Dothideomycetidae</taxon>
        <taxon>Cladosporiales</taxon>
        <taxon>Cladosporiaceae</taxon>
        <taxon>Rachicladosporium</taxon>
    </lineage>
</organism>
<dbReference type="PANTHER" id="PTHR22763:SF184">
    <property type="entry name" value="E3 UBIQUITIN-PROTEIN LIGASE SYNOVIOLIN"/>
    <property type="match status" value="1"/>
</dbReference>
<evidence type="ECO:0000256" key="17">
    <source>
        <dbReference type="SAM" id="Phobius"/>
    </source>
</evidence>